<reference evidence="3 4" key="1">
    <citation type="submission" date="2017-03" db="EMBL/GenBank/DDBJ databases">
        <title>Genome Sequence of Roseovarius mucosus strain SMR3 Isolated from a culture of the Diatom Skeletonema marinoi.</title>
        <authorList>
            <person name="Topel M."/>
            <person name="Pinder M."/>
            <person name="Johansson O.N."/>
            <person name="Kourtchenko O."/>
            <person name="Godhe A."/>
            <person name="Clarke A.K."/>
        </authorList>
    </citation>
    <scope>NUCLEOTIDE SEQUENCE [LARGE SCALE GENOMIC DNA]</scope>
    <source>
        <strain evidence="3 4">SMR3</strain>
    </source>
</reference>
<dbReference type="Pfam" id="PF02525">
    <property type="entry name" value="Flavodoxin_2"/>
    <property type="match status" value="1"/>
</dbReference>
<dbReference type="Proteomes" id="UP000192273">
    <property type="component" value="Chromosome"/>
</dbReference>
<dbReference type="AlphaFoldDB" id="A0A1V0RSN8"/>
<organism evidence="3 4">
    <name type="scientific">Roseovarius mucosus</name>
    <dbReference type="NCBI Taxonomy" id="215743"/>
    <lineage>
        <taxon>Bacteria</taxon>
        <taxon>Pseudomonadati</taxon>
        <taxon>Pseudomonadota</taxon>
        <taxon>Alphaproteobacteria</taxon>
        <taxon>Rhodobacterales</taxon>
        <taxon>Roseobacteraceae</taxon>
        <taxon>Roseovarius</taxon>
    </lineage>
</organism>
<dbReference type="GO" id="GO:0009055">
    <property type="term" value="F:electron transfer activity"/>
    <property type="evidence" value="ECO:0007669"/>
    <property type="project" value="TreeGrafter"/>
</dbReference>
<dbReference type="EMBL" id="CP020474">
    <property type="protein sequence ID" value="ARE84788.1"/>
    <property type="molecule type" value="Genomic_DNA"/>
</dbReference>
<protein>
    <submittedName>
        <fullName evidence="3">General stress protein 14</fullName>
        <ecNumber evidence="3">1.6.99.-</ecNumber>
    </submittedName>
</protein>
<dbReference type="Gene3D" id="3.40.50.360">
    <property type="match status" value="1"/>
</dbReference>
<dbReference type="PANTHER" id="PTHR47307:SF1">
    <property type="entry name" value="GLUTATHIONE-REGULATED POTASSIUM-EFFLUX SYSTEM ANCILLARY PROTEIN KEFG"/>
    <property type="match status" value="1"/>
</dbReference>
<sequence>MTQTLILLFHPDLGRSKANAALQAAARNVSGAQVVDMSARYPSGVIDMHADGEAEARALLEADRIVLQFPIQWYSTPPLLKAWQDAVLTRMYYIHAATEGDRLAGTPLMIAATAGNAPAAYGRDGANHFTMDELMAPLKATALRCGLPWHSPHLVFRADKLKSAELAAAQESYVCALKDFIATPTILDQRAA</sequence>
<evidence type="ECO:0000313" key="3">
    <source>
        <dbReference type="EMBL" id="ARE84788.1"/>
    </source>
</evidence>
<proteinExistence type="predicted"/>
<keyword evidence="1 3" id="KW-0560">Oxidoreductase</keyword>
<evidence type="ECO:0000256" key="1">
    <source>
        <dbReference type="ARBA" id="ARBA00023002"/>
    </source>
</evidence>
<dbReference type="RefSeq" id="WP_198385545.1">
    <property type="nucleotide sequence ID" value="NZ_CP020474.1"/>
</dbReference>
<dbReference type="EC" id="1.6.99.-" evidence="3"/>
<evidence type="ECO:0000313" key="4">
    <source>
        <dbReference type="Proteomes" id="UP000192273"/>
    </source>
</evidence>
<dbReference type="InterPro" id="IPR046980">
    <property type="entry name" value="KefG/KefF"/>
</dbReference>
<gene>
    <name evidence="3" type="primary">ywrO</name>
    <name evidence="3" type="ORF">ROSMUCSMR3_03326</name>
</gene>
<dbReference type="PANTHER" id="PTHR47307">
    <property type="entry name" value="GLUTATHIONE-REGULATED POTASSIUM-EFFLUX SYSTEM ANCILLARY PROTEIN KEFG"/>
    <property type="match status" value="1"/>
</dbReference>
<dbReference type="KEGG" id="rmm:ROSMUCSMR3_03326"/>
<dbReference type="GO" id="GO:0010181">
    <property type="term" value="F:FMN binding"/>
    <property type="evidence" value="ECO:0007669"/>
    <property type="project" value="TreeGrafter"/>
</dbReference>
<keyword evidence="4" id="KW-1185">Reference proteome</keyword>
<dbReference type="InterPro" id="IPR003680">
    <property type="entry name" value="Flavodoxin_fold"/>
</dbReference>
<dbReference type="GO" id="GO:0003955">
    <property type="term" value="F:NAD(P)H dehydrogenase (quinone) activity"/>
    <property type="evidence" value="ECO:0007669"/>
    <property type="project" value="TreeGrafter"/>
</dbReference>
<accession>A0A1V0RSN8</accession>
<feature type="domain" description="Flavodoxin-like fold" evidence="2">
    <location>
        <begin position="3"/>
        <end position="173"/>
    </location>
</feature>
<dbReference type="InterPro" id="IPR029039">
    <property type="entry name" value="Flavoprotein-like_sf"/>
</dbReference>
<dbReference type="SUPFAM" id="SSF52218">
    <property type="entry name" value="Flavoproteins"/>
    <property type="match status" value="1"/>
</dbReference>
<name>A0A1V0RSN8_9RHOB</name>
<evidence type="ECO:0000259" key="2">
    <source>
        <dbReference type="Pfam" id="PF02525"/>
    </source>
</evidence>